<evidence type="ECO:0000313" key="3">
    <source>
        <dbReference type="EMBL" id="KAA8633814.1"/>
    </source>
</evidence>
<sequence>MDYTVRGARPGLPNLAEARGGSSPLRTQTSRSILAANSIFDGHASHTTPADYICTIYKEYTTDRGRPIELAVLQFPIAAMLASTRRWFKRNRTPLAIGAGVVGAGYVATQYVLRKLNDARERMSSDRIAKENLRRRFEQNQEDCTFTVLALLPTATTNILEALNTERITYEIQQMKSPANRKKSISSLTPSTFSEVGTMDDDGRSMISGFSVQSEGGAYPSFLAPGPLPPVAEGESAGDASQQEAPKKPRKTKRQLWDDLKISSITRSFTLIYTLGLLTMLTRIQLNLLGRRSYLSSVVSLATGSVREGAIALENNDDDGDFDGEGQAYGSDFEVNRKYLTFSWWLLNRGWVDVMQRVESAVRQVFGPLSPRDTITFDAFSKLTREVRTIIEGSSSSGVSTQWLPFLLPPQNLEDFVLRESGILLDESQGFPMPSAPTPEGETTISLRRLLDETADLIESPAFSSVLAQLLDQGFTVLLDNKLTVGAFETPSLPAAVPPPAVTLTPEAAAAGEDVVTSTTLVATSSDLHNAGRQSIDIERPITRAVLLPKILSILTRQAHAIGNGMPNEYLQAMEGVRDLEGFAAVVYSSNWQAEIASEEYAGVPAAASASASALASAPAPRGSRRERPERPVEESAVLIESLGASGPTAGVEESLVVVDPNPDPTAGFDSAWERAMSASQPGSRGPSFEDRR</sequence>
<dbReference type="GO" id="GO:0045046">
    <property type="term" value="P:protein import into peroxisome membrane"/>
    <property type="evidence" value="ECO:0007669"/>
    <property type="project" value="TreeGrafter"/>
</dbReference>
<evidence type="ECO:0000313" key="4">
    <source>
        <dbReference type="Proteomes" id="UP000433876"/>
    </source>
</evidence>
<dbReference type="Pfam" id="PF04882">
    <property type="entry name" value="Peroxin-3"/>
    <property type="match status" value="1"/>
</dbReference>
<protein>
    <recommendedName>
        <fullName evidence="5">Peroxisomal biogenesis factor 3</fullName>
    </recommendedName>
</protein>
<dbReference type="AlphaFoldDB" id="A0A8S8ZSQ8"/>
<dbReference type="GO" id="GO:0005778">
    <property type="term" value="C:peroxisomal membrane"/>
    <property type="evidence" value="ECO:0007669"/>
    <property type="project" value="InterPro"/>
</dbReference>
<gene>
    <name evidence="3" type="ORF">SMACR_05350</name>
</gene>
<evidence type="ECO:0000256" key="2">
    <source>
        <dbReference type="SAM" id="Phobius"/>
    </source>
</evidence>
<dbReference type="EMBL" id="NMPR01000031">
    <property type="protein sequence ID" value="KAA8633814.1"/>
    <property type="molecule type" value="Genomic_DNA"/>
</dbReference>
<feature type="region of interest" description="Disordered" evidence="1">
    <location>
        <begin position="1"/>
        <end position="26"/>
    </location>
</feature>
<accession>A0A8S8ZSQ8</accession>
<dbReference type="InterPro" id="IPR006966">
    <property type="entry name" value="Peroxin-3"/>
</dbReference>
<dbReference type="GO" id="GO:0030674">
    <property type="term" value="F:protein-macromolecule adaptor activity"/>
    <property type="evidence" value="ECO:0007669"/>
    <property type="project" value="TreeGrafter"/>
</dbReference>
<feature type="region of interest" description="Disordered" evidence="1">
    <location>
        <begin position="179"/>
        <end position="198"/>
    </location>
</feature>
<organism evidence="3 4">
    <name type="scientific">Sordaria macrospora</name>
    <dbReference type="NCBI Taxonomy" id="5147"/>
    <lineage>
        <taxon>Eukaryota</taxon>
        <taxon>Fungi</taxon>
        <taxon>Dikarya</taxon>
        <taxon>Ascomycota</taxon>
        <taxon>Pezizomycotina</taxon>
        <taxon>Sordariomycetes</taxon>
        <taxon>Sordariomycetidae</taxon>
        <taxon>Sordariales</taxon>
        <taxon>Sordariaceae</taxon>
        <taxon>Sordaria</taxon>
    </lineage>
</organism>
<feature type="transmembrane region" description="Helical" evidence="2">
    <location>
        <begin position="95"/>
        <end position="113"/>
    </location>
</feature>
<keyword evidence="2" id="KW-0812">Transmembrane</keyword>
<dbReference type="PANTHER" id="PTHR28080:SF1">
    <property type="entry name" value="PEROXISOMAL BIOGENESIS FACTOR 3"/>
    <property type="match status" value="1"/>
</dbReference>
<name>A0A8S8ZSQ8_SORMA</name>
<feature type="region of interest" description="Disordered" evidence="1">
    <location>
        <begin position="616"/>
        <end position="693"/>
    </location>
</feature>
<dbReference type="VEuPathDB" id="FungiDB:SMAC_05350"/>
<keyword evidence="2" id="KW-0472">Membrane</keyword>
<evidence type="ECO:0008006" key="5">
    <source>
        <dbReference type="Google" id="ProtNLM"/>
    </source>
</evidence>
<evidence type="ECO:0000256" key="1">
    <source>
        <dbReference type="SAM" id="MobiDB-lite"/>
    </source>
</evidence>
<feature type="compositionally biased region" description="Basic and acidic residues" evidence="1">
    <location>
        <begin position="624"/>
        <end position="634"/>
    </location>
</feature>
<feature type="compositionally biased region" description="Polar residues" evidence="1">
    <location>
        <begin position="185"/>
        <end position="195"/>
    </location>
</feature>
<reference evidence="3 4" key="1">
    <citation type="submission" date="2017-07" db="EMBL/GenBank/DDBJ databases">
        <title>Genome sequence of the Sordaria macrospora wild type strain R19027.</title>
        <authorList>
            <person name="Nowrousian M."/>
            <person name="Teichert I."/>
            <person name="Kueck U."/>
        </authorList>
    </citation>
    <scope>NUCLEOTIDE SEQUENCE [LARGE SCALE GENOMIC DNA]</scope>
    <source>
        <strain evidence="3 4">R19027</strain>
        <tissue evidence="3">Mycelium</tissue>
    </source>
</reference>
<dbReference type="PANTHER" id="PTHR28080">
    <property type="entry name" value="PEROXISOMAL BIOGENESIS FACTOR 3"/>
    <property type="match status" value="1"/>
</dbReference>
<proteinExistence type="predicted"/>
<comment type="caution">
    <text evidence="3">The sequence shown here is derived from an EMBL/GenBank/DDBJ whole genome shotgun (WGS) entry which is preliminary data.</text>
</comment>
<dbReference type="Proteomes" id="UP000433876">
    <property type="component" value="Unassembled WGS sequence"/>
</dbReference>
<feature type="region of interest" description="Disordered" evidence="1">
    <location>
        <begin position="222"/>
        <end position="253"/>
    </location>
</feature>
<keyword evidence="2" id="KW-1133">Transmembrane helix</keyword>